<feature type="region of interest" description="Disordered" evidence="1">
    <location>
        <begin position="72"/>
        <end position="114"/>
    </location>
</feature>
<dbReference type="EMBL" id="BAABBU010000038">
    <property type="protein sequence ID" value="GAA4153283.1"/>
    <property type="molecule type" value="Genomic_DNA"/>
</dbReference>
<proteinExistence type="predicted"/>
<protein>
    <recommendedName>
        <fullName evidence="4">Tryptophan synthase</fullName>
    </recommendedName>
</protein>
<name>A0ABP7ZCJ8_9ACTN</name>
<evidence type="ECO:0008006" key="4">
    <source>
        <dbReference type="Google" id="ProtNLM"/>
    </source>
</evidence>
<sequence length="114" mass="12012">MLTVFSGFPLGLATPPGDTAPLAARLPLTYEPLLPLTRTVQKAGAVAVGVEFDASSMIGSYTERFTVPAPGRGRDAVAASASRSSDEDPAWSAPSGDPAAPAARWWARQTWNRR</sequence>
<evidence type="ECO:0000313" key="2">
    <source>
        <dbReference type="EMBL" id="GAA4153283.1"/>
    </source>
</evidence>
<feature type="compositionally biased region" description="Low complexity" evidence="1">
    <location>
        <begin position="90"/>
        <end position="108"/>
    </location>
</feature>
<dbReference type="Proteomes" id="UP001501845">
    <property type="component" value="Unassembled WGS sequence"/>
</dbReference>
<reference evidence="3" key="1">
    <citation type="journal article" date="2019" name="Int. J. Syst. Evol. Microbiol.">
        <title>The Global Catalogue of Microorganisms (GCM) 10K type strain sequencing project: providing services to taxonomists for standard genome sequencing and annotation.</title>
        <authorList>
            <consortium name="The Broad Institute Genomics Platform"/>
            <consortium name="The Broad Institute Genome Sequencing Center for Infectious Disease"/>
            <person name="Wu L."/>
            <person name="Ma J."/>
        </authorList>
    </citation>
    <scope>NUCLEOTIDE SEQUENCE [LARGE SCALE GENOMIC DNA]</scope>
    <source>
        <strain evidence="3">JCM 17589</strain>
    </source>
</reference>
<accession>A0ABP7ZCJ8</accession>
<comment type="caution">
    <text evidence="2">The sequence shown here is derived from an EMBL/GenBank/DDBJ whole genome shotgun (WGS) entry which is preliminary data.</text>
</comment>
<gene>
    <name evidence="2" type="ORF">GCM10022285_66820</name>
</gene>
<evidence type="ECO:0000313" key="3">
    <source>
        <dbReference type="Proteomes" id="UP001501845"/>
    </source>
</evidence>
<dbReference type="RefSeq" id="WP_048458607.1">
    <property type="nucleotide sequence ID" value="NZ_BAABBU010000038.1"/>
</dbReference>
<evidence type="ECO:0000256" key="1">
    <source>
        <dbReference type="SAM" id="MobiDB-lite"/>
    </source>
</evidence>
<keyword evidence="3" id="KW-1185">Reference proteome</keyword>
<organism evidence="2 3">
    <name type="scientific">Streptomyces tunisiensis</name>
    <dbReference type="NCBI Taxonomy" id="948699"/>
    <lineage>
        <taxon>Bacteria</taxon>
        <taxon>Bacillati</taxon>
        <taxon>Actinomycetota</taxon>
        <taxon>Actinomycetes</taxon>
        <taxon>Kitasatosporales</taxon>
        <taxon>Streptomycetaceae</taxon>
        <taxon>Streptomyces</taxon>
    </lineage>
</organism>